<sequence length="208" mass="24829">MQDYSNRFQDHWMCFATVLDLPQDISQNIYRILSTAYNESQRAYHTCQHIVECLNLLHDIREHLHDPIAVEMAIWFHDVVYDPKSSENELRSAELMKDICSNILNEVRLNKVYAWIVATQHHQPTDDADLQYLLDIDLAILASEKQRFEQYEQQIRFEYAWVESTLYQTKRQAVLQHFAQMQPLYQTSYFQQYFEEQAKLNLQAAIDC</sequence>
<keyword evidence="2" id="KW-1185">Reference proteome</keyword>
<dbReference type="PANTHER" id="PTHR21174:SF0">
    <property type="entry name" value="HD PHOSPHOHYDROLASE FAMILY PROTEIN-RELATED"/>
    <property type="match status" value="1"/>
</dbReference>
<protein>
    <submittedName>
        <fullName evidence="1">Metal-dependent hydrolase</fullName>
    </submittedName>
</protein>
<reference evidence="1 2" key="1">
    <citation type="submission" date="2020-03" db="EMBL/GenBank/DDBJ databases">
        <authorList>
            <person name="Zhu W."/>
        </authorList>
    </citation>
    <scope>NUCLEOTIDE SEQUENCE [LARGE SCALE GENOMIC DNA]</scope>
    <source>
        <strain evidence="1 2">323-1</strain>
    </source>
</reference>
<accession>A0A6G8RZR8</accession>
<dbReference type="EMBL" id="CP049801">
    <property type="protein sequence ID" value="QIO07446.1"/>
    <property type="molecule type" value="Genomic_DNA"/>
</dbReference>
<evidence type="ECO:0000313" key="2">
    <source>
        <dbReference type="Proteomes" id="UP000502297"/>
    </source>
</evidence>
<dbReference type="Gene3D" id="1.10.3210.10">
    <property type="entry name" value="Hypothetical protein af1432"/>
    <property type="match status" value="1"/>
</dbReference>
<dbReference type="AlphaFoldDB" id="A0A6G8RZR8"/>
<dbReference type="SUPFAM" id="SSF109604">
    <property type="entry name" value="HD-domain/PDEase-like"/>
    <property type="match status" value="1"/>
</dbReference>
<gene>
    <name evidence="1" type="ORF">G8E00_05735</name>
</gene>
<dbReference type="GO" id="GO:0016787">
    <property type="term" value="F:hydrolase activity"/>
    <property type="evidence" value="ECO:0007669"/>
    <property type="project" value="UniProtKB-KW"/>
</dbReference>
<evidence type="ECO:0000313" key="1">
    <source>
        <dbReference type="EMBL" id="QIO07446.1"/>
    </source>
</evidence>
<dbReference type="PANTHER" id="PTHR21174">
    <property type="match status" value="1"/>
</dbReference>
<dbReference type="PIRSF" id="PIRSF035170">
    <property type="entry name" value="HD_phosphohydro"/>
    <property type="match status" value="1"/>
</dbReference>
<dbReference type="KEGG" id="asha:G8E00_05735"/>
<organism evidence="1 2">
    <name type="scientific">Acinetobacter shaoyimingii</name>
    <dbReference type="NCBI Taxonomy" id="2715164"/>
    <lineage>
        <taxon>Bacteria</taxon>
        <taxon>Pseudomonadati</taxon>
        <taxon>Pseudomonadota</taxon>
        <taxon>Gammaproteobacteria</taxon>
        <taxon>Moraxellales</taxon>
        <taxon>Moraxellaceae</taxon>
        <taxon>Acinetobacter</taxon>
    </lineage>
</organism>
<proteinExistence type="predicted"/>
<name>A0A6G8RZR8_9GAMM</name>
<dbReference type="InterPro" id="IPR009218">
    <property type="entry name" value="HD_phosphohydro"/>
</dbReference>
<dbReference type="Proteomes" id="UP000502297">
    <property type="component" value="Chromosome"/>
</dbReference>
<keyword evidence="1" id="KW-0378">Hydrolase</keyword>